<feature type="coiled-coil region" evidence="1">
    <location>
        <begin position="67"/>
        <end position="94"/>
    </location>
</feature>
<evidence type="ECO:0000313" key="3">
    <source>
        <dbReference type="EMBL" id="KAH9302745.1"/>
    </source>
</evidence>
<feature type="non-terminal residue" evidence="3">
    <location>
        <position position="1"/>
    </location>
</feature>
<comment type="caution">
    <text evidence="3">The sequence shown here is derived from an EMBL/GenBank/DDBJ whole genome shotgun (WGS) entry which is preliminary data.</text>
</comment>
<sequence length="100" mass="11114">VEPTPFPQYRKDDVEAPLPTPQPMDPDWVAERPADDTVDDSGCTGAFLVWWARERAVRRAQPVQPDLAAVRVERDQLRGQIQLLQGQLAVAQAQIGVLQG</sequence>
<dbReference type="Proteomes" id="UP000824469">
    <property type="component" value="Unassembled WGS sequence"/>
</dbReference>
<dbReference type="AlphaFoldDB" id="A0AA38CL28"/>
<name>A0AA38CL28_TAXCH</name>
<keyword evidence="4" id="KW-1185">Reference proteome</keyword>
<dbReference type="EMBL" id="JAHRHJ020000009">
    <property type="protein sequence ID" value="KAH9302745.1"/>
    <property type="molecule type" value="Genomic_DNA"/>
</dbReference>
<feature type="region of interest" description="Disordered" evidence="2">
    <location>
        <begin position="1"/>
        <end position="26"/>
    </location>
</feature>
<evidence type="ECO:0000256" key="2">
    <source>
        <dbReference type="SAM" id="MobiDB-lite"/>
    </source>
</evidence>
<proteinExistence type="predicted"/>
<evidence type="ECO:0000313" key="4">
    <source>
        <dbReference type="Proteomes" id="UP000824469"/>
    </source>
</evidence>
<organism evidence="3 4">
    <name type="scientific">Taxus chinensis</name>
    <name type="common">Chinese yew</name>
    <name type="synonym">Taxus wallichiana var. chinensis</name>
    <dbReference type="NCBI Taxonomy" id="29808"/>
    <lineage>
        <taxon>Eukaryota</taxon>
        <taxon>Viridiplantae</taxon>
        <taxon>Streptophyta</taxon>
        <taxon>Embryophyta</taxon>
        <taxon>Tracheophyta</taxon>
        <taxon>Spermatophyta</taxon>
        <taxon>Pinopsida</taxon>
        <taxon>Pinidae</taxon>
        <taxon>Conifers II</taxon>
        <taxon>Cupressales</taxon>
        <taxon>Taxaceae</taxon>
        <taxon>Taxus</taxon>
    </lineage>
</organism>
<reference evidence="3 4" key="1">
    <citation type="journal article" date="2021" name="Nat. Plants">
        <title>The Taxus genome provides insights into paclitaxel biosynthesis.</title>
        <authorList>
            <person name="Xiong X."/>
            <person name="Gou J."/>
            <person name="Liao Q."/>
            <person name="Li Y."/>
            <person name="Zhou Q."/>
            <person name="Bi G."/>
            <person name="Li C."/>
            <person name="Du R."/>
            <person name="Wang X."/>
            <person name="Sun T."/>
            <person name="Guo L."/>
            <person name="Liang H."/>
            <person name="Lu P."/>
            <person name="Wu Y."/>
            <person name="Zhang Z."/>
            <person name="Ro D.K."/>
            <person name="Shang Y."/>
            <person name="Huang S."/>
            <person name="Yan J."/>
        </authorList>
    </citation>
    <scope>NUCLEOTIDE SEQUENCE [LARGE SCALE GENOMIC DNA]</scope>
    <source>
        <strain evidence="3">Ta-2019</strain>
    </source>
</reference>
<protein>
    <submittedName>
        <fullName evidence="3">Uncharacterized protein</fullName>
    </submittedName>
</protein>
<keyword evidence="1" id="KW-0175">Coiled coil</keyword>
<gene>
    <name evidence="3" type="ORF">KI387_014328</name>
</gene>
<accession>A0AA38CL28</accession>
<evidence type="ECO:0000256" key="1">
    <source>
        <dbReference type="SAM" id="Coils"/>
    </source>
</evidence>